<gene>
    <name evidence="2" type="ordered locus">Smar_1128</name>
</gene>
<dbReference type="HOGENOM" id="CLU_138325_0_0_2"/>
<evidence type="ECO:0000313" key="3">
    <source>
        <dbReference type="Proteomes" id="UP000000254"/>
    </source>
</evidence>
<dbReference type="KEGG" id="smr:Smar_1128"/>
<accession>A3DNL4</accession>
<dbReference type="RefSeq" id="WP_011839415.1">
    <property type="nucleotide sequence ID" value="NC_009033.1"/>
</dbReference>
<feature type="region of interest" description="Disordered" evidence="1">
    <location>
        <begin position="1"/>
        <end position="28"/>
    </location>
</feature>
<name>A3DNL4_STAMF</name>
<reference evidence="2 3" key="2">
    <citation type="journal article" date="2009" name="Stand. Genomic Sci.">
        <title>Complete genome sequence of Staphylothermus marinus Stetter and Fiala 1986 type strain F1.</title>
        <authorList>
            <person name="Anderson I.J."/>
            <person name="Sun H."/>
            <person name="Lapidus A."/>
            <person name="Copeland A."/>
            <person name="Glavina Del Rio T."/>
            <person name="Tice H."/>
            <person name="Dalin E."/>
            <person name="Lucas S."/>
            <person name="Barry K."/>
            <person name="Land M."/>
            <person name="Richardson P."/>
            <person name="Huber H."/>
            <person name="Kyrpides N.C."/>
        </authorList>
    </citation>
    <scope>NUCLEOTIDE SEQUENCE [LARGE SCALE GENOMIC DNA]</scope>
    <source>
        <strain evidence="3">ATCC 43588 / DSM 3639 / JCM 9404 / F1</strain>
    </source>
</reference>
<dbReference type="AlphaFoldDB" id="A3DNL4"/>
<dbReference type="GeneID" id="4907367"/>
<protein>
    <submittedName>
        <fullName evidence="2">Uncharacterized protein</fullName>
    </submittedName>
</protein>
<organism evidence="2 3">
    <name type="scientific">Staphylothermus marinus (strain ATCC 43588 / DSM 3639 / JCM 9404 / F1)</name>
    <dbReference type="NCBI Taxonomy" id="399550"/>
    <lineage>
        <taxon>Archaea</taxon>
        <taxon>Thermoproteota</taxon>
        <taxon>Thermoprotei</taxon>
        <taxon>Desulfurococcales</taxon>
        <taxon>Desulfurococcaceae</taxon>
        <taxon>Staphylothermus</taxon>
    </lineage>
</organism>
<reference evidence="3" key="1">
    <citation type="journal article" date="2009" name="BMC Genomics">
        <title>The complete genome sequence of Staphylothermus marinus reveals differences in sulfur metabolism among heterotrophic Crenarchaeota.</title>
        <authorList>
            <person name="Anderson I.J."/>
            <person name="Dharmarajan L."/>
            <person name="Rodriguez J."/>
            <person name="Hooper S."/>
            <person name="Porat I."/>
            <person name="Ulrich L.E."/>
            <person name="Elkins J.G."/>
            <person name="Mavromatis K."/>
            <person name="Sun H."/>
            <person name="Land M."/>
            <person name="Lapidus A."/>
            <person name="Lucas S."/>
            <person name="Barry K."/>
            <person name="Huber H."/>
            <person name="Zhulin I.B."/>
            <person name="Whitman W.B."/>
            <person name="Mukhopadhyay B."/>
            <person name="Woese C."/>
            <person name="Bristow J."/>
            <person name="Kyrpides N."/>
        </authorList>
    </citation>
    <scope>NUCLEOTIDE SEQUENCE [LARGE SCALE GENOMIC DNA]</scope>
    <source>
        <strain evidence="3">ATCC 43588 / DSM 3639 / JCM 9404 / F1</strain>
    </source>
</reference>
<proteinExistence type="predicted"/>
<keyword evidence="3" id="KW-1185">Reference proteome</keyword>
<evidence type="ECO:0000256" key="1">
    <source>
        <dbReference type="SAM" id="MobiDB-lite"/>
    </source>
</evidence>
<sequence>MNKRPFNKSYPSRGPYRPFKHDRSRPVQRRAYPMPIGDKCNPLCPFFVCTRKALVIVTKSYRGKIRKVAFCRLTGSECIGAECKFSGCRINAQLPDGRCAKALEKRSRSTTDEELFREMKEIEDYDVEDFL</sequence>
<dbReference type="EMBL" id="CP000575">
    <property type="protein sequence ID" value="ABN70224.1"/>
    <property type="molecule type" value="Genomic_DNA"/>
</dbReference>
<dbReference type="Proteomes" id="UP000000254">
    <property type="component" value="Chromosome"/>
</dbReference>
<dbReference type="eggNOG" id="arCOG05464">
    <property type="taxonomic scope" value="Archaea"/>
</dbReference>
<dbReference type="OrthoDB" id="30814at2157"/>
<evidence type="ECO:0000313" key="2">
    <source>
        <dbReference type="EMBL" id="ABN70224.1"/>
    </source>
</evidence>